<name>A0A1F7X0W1_9BACT</name>
<accession>A0A1F7X0W1</accession>
<dbReference type="Proteomes" id="UP000178735">
    <property type="component" value="Unassembled WGS sequence"/>
</dbReference>
<dbReference type="CDD" id="cd06533">
    <property type="entry name" value="Glyco_transf_WecG_TagA"/>
    <property type="match status" value="1"/>
</dbReference>
<dbReference type="PANTHER" id="PTHR34136:SF1">
    <property type="entry name" value="UDP-N-ACETYL-D-MANNOSAMINURONIC ACID TRANSFERASE"/>
    <property type="match status" value="1"/>
</dbReference>
<proteinExistence type="predicted"/>
<dbReference type="InterPro" id="IPR004629">
    <property type="entry name" value="WecG_TagA_CpsF"/>
</dbReference>
<evidence type="ECO:0000256" key="1">
    <source>
        <dbReference type="ARBA" id="ARBA00022676"/>
    </source>
</evidence>
<organism evidence="3 4">
    <name type="scientific">Candidatus Wallbacteria bacterium GWC2_49_35</name>
    <dbReference type="NCBI Taxonomy" id="1817813"/>
    <lineage>
        <taxon>Bacteria</taxon>
        <taxon>Candidatus Walliibacteriota</taxon>
    </lineage>
</organism>
<keyword evidence="1" id="KW-0328">Glycosyltransferase</keyword>
<sequence length="268" mass="29922">MNAGTDIEKGGGTARGYFERPRLKMANIELDDLSFGEIVEYSKIIINEKKRNLFIVTLDILGAYNSLFDERYAAIAGGADIITCDGAGLKMLSYIKSPRNIKNKVSGVDLSEKFLGLAAREGFRVAFIGSKPEVVERLEAEVGSKFKGTGECFYHHGYFDARGRAAIIERLSKFAPDIVLVALGNPAQEKFIADLGPFLKGAVMMGVGGTFDVLSKTLRRAPAVMQKLYLEWLFRLYQQPSRILRMTNIPKYILYALFSEAVKWIRKK</sequence>
<reference evidence="3 4" key="1">
    <citation type="journal article" date="2016" name="Nat. Commun.">
        <title>Thousands of microbial genomes shed light on interconnected biogeochemical processes in an aquifer system.</title>
        <authorList>
            <person name="Anantharaman K."/>
            <person name="Brown C.T."/>
            <person name="Hug L.A."/>
            <person name="Sharon I."/>
            <person name="Castelle C.J."/>
            <person name="Probst A.J."/>
            <person name="Thomas B.C."/>
            <person name="Singh A."/>
            <person name="Wilkins M.J."/>
            <person name="Karaoz U."/>
            <person name="Brodie E.L."/>
            <person name="Williams K.H."/>
            <person name="Hubbard S.S."/>
            <person name="Banfield J.F."/>
        </authorList>
    </citation>
    <scope>NUCLEOTIDE SEQUENCE [LARGE SCALE GENOMIC DNA]</scope>
</reference>
<dbReference type="PANTHER" id="PTHR34136">
    <property type="match status" value="1"/>
</dbReference>
<dbReference type="STRING" id="1817813.A2008_09135"/>
<dbReference type="EMBL" id="MGFH01000028">
    <property type="protein sequence ID" value="OGM08008.1"/>
    <property type="molecule type" value="Genomic_DNA"/>
</dbReference>
<evidence type="ECO:0000313" key="3">
    <source>
        <dbReference type="EMBL" id="OGM08008.1"/>
    </source>
</evidence>
<gene>
    <name evidence="3" type="ORF">A2008_09135</name>
</gene>
<dbReference type="NCBIfam" id="TIGR00696">
    <property type="entry name" value="wecG_tagA_cpsF"/>
    <property type="match status" value="1"/>
</dbReference>
<evidence type="ECO:0000313" key="4">
    <source>
        <dbReference type="Proteomes" id="UP000178735"/>
    </source>
</evidence>
<dbReference type="GO" id="GO:0016758">
    <property type="term" value="F:hexosyltransferase activity"/>
    <property type="evidence" value="ECO:0007669"/>
    <property type="project" value="TreeGrafter"/>
</dbReference>
<evidence type="ECO:0008006" key="5">
    <source>
        <dbReference type="Google" id="ProtNLM"/>
    </source>
</evidence>
<dbReference type="AlphaFoldDB" id="A0A1F7X0W1"/>
<protein>
    <recommendedName>
        <fullName evidence="5">Glycosyltransferase</fullName>
    </recommendedName>
</protein>
<evidence type="ECO:0000256" key="2">
    <source>
        <dbReference type="ARBA" id="ARBA00022679"/>
    </source>
</evidence>
<comment type="caution">
    <text evidence="3">The sequence shown here is derived from an EMBL/GenBank/DDBJ whole genome shotgun (WGS) entry which is preliminary data.</text>
</comment>
<dbReference type="Pfam" id="PF03808">
    <property type="entry name" value="Glyco_tran_WecG"/>
    <property type="match status" value="1"/>
</dbReference>
<keyword evidence="2" id="KW-0808">Transferase</keyword>